<sequence length="818" mass="92817">MPLRKHRIHFKSYRSCFTASEAVDWLHDLLKNDSNFGPEVTRQQTVQLLRKFLKNRVIEDIKGRWGSEALEDNSRLYRFPQTSPHKEILIRPALSRSNIIENGSKDKDGVFSSNLFRKTPKKHEASGFKENLGILSKGEATTDLEQEAIHSREITQADIEDIWRNITLIHLQKILGFPSLEGILSPSQVNSQHIVYNMTNVSKHGVVTLQDKSGDLPHWVLSAMKCLANWPRSNDLNQPAYVGFERDVLKTVADYFISIPEPLLTFEYYELFVNILVVCGYVMVSNKQNAKRKLQDDPCGPQPAKAPNLNNVNSFKSTECLLLSLVCKKAVEENKFPSESWQQEESQVFHDKDKYAHIGCPRRTQQYISGCRRASGNDRLGGSCQNLSYLKDNHVRSLKFRPRCYSLEGGIDGGSEVPSKERTEHSSELDLAVFKDDEHFLQARYEAELMLNLCSKDCVPKKLDPVSSCLSEWSVADQKVCNEQSKSKYLCRSRSFGGCVGLDQHKMAARAESCISINAPVVEITVKPGSSAYLGVKKQCDTSLAPALDNDAVASDCIVARRWGQSTMELSENTSHSNSSLSTSVQNFSGAQSLLQPHLERLAIEALQLCCLLLPPPSRRRLQLLMRMMSRISQNVDMPRLHDAMGNRTLMVQTFSRCVLCCVEEVDLDELLATRLVSFLMDHHGDILQVPVYLQNAVQDQINYLKKVKVKYPGVEASSLVPAYSFCRQISTQEFEEQRVSTSQAAIAELLESIIKDKNLSVKDKKKKLKQFQKEYPEIYHRRFPNTESEVKLFADKPKIKPPMLMLKKKATIWSLRY</sequence>
<protein>
    <submittedName>
        <fullName evidence="2">DEP domain containing 1</fullName>
    </submittedName>
</protein>
<dbReference type="Ensembl" id="ENSLACT00000026713.1">
    <property type="protein sequence ID" value="ENSLACP00000021878.1"/>
    <property type="gene ID" value="ENSLACG00000000070.2"/>
</dbReference>
<dbReference type="InterPro" id="IPR000591">
    <property type="entry name" value="DEP_dom"/>
</dbReference>
<evidence type="ECO:0000313" key="3">
    <source>
        <dbReference type="Proteomes" id="UP000008672"/>
    </source>
</evidence>
<accession>M3XGM2</accession>
<dbReference type="InterPro" id="IPR036390">
    <property type="entry name" value="WH_DNA-bd_sf"/>
</dbReference>
<dbReference type="SUPFAM" id="SSF48350">
    <property type="entry name" value="GTPase activation domain, GAP"/>
    <property type="match status" value="1"/>
</dbReference>
<dbReference type="CDD" id="cd04405">
    <property type="entry name" value="RhoGAP_BRCC3-like"/>
    <property type="match status" value="1"/>
</dbReference>
<dbReference type="InterPro" id="IPR036388">
    <property type="entry name" value="WH-like_DNA-bd_sf"/>
</dbReference>
<gene>
    <name evidence="2" type="primary">DEPDC1</name>
</gene>
<dbReference type="EMBL" id="AFYH01232935">
    <property type="status" value="NOT_ANNOTATED_CDS"/>
    <property type="molecule type" value="Genomic_DNA"/>
</dbReference>
<dbReference type="AlphaFoldDB" id="M3XGM2"/>
<reference evidence="3" key="1">
    <citation type="submission" date="2011-08" db="EMBL/GenBank/DDBJ databases">
        <title>The draft genome of Latimeria chalumnae.</title>
        <authorList>
            <person name="Di Palma F."/>
            <person name="Alfoldi J."/>
            <person name="Johnson J."/>
            <person name="Berlin A."/>
            <person name="Gnerre S."/>
            <person name="Jaffe D."/>
            <person name="MacCallum I."/>
            <person name="Young S."/>
            <person name="Walker B.J."/>
            <person name="Lander E."/>
            <person name="Lindblad-Toh K."/>
        </authorList>
    </citation>
    <scope>NUCLEOTIDE SEQUENCE [LARGE SCALE GENOMIC DNA]</scope>
    <source>
        <strain evidence="3">Wild caught</strain>
    </source>
</reference>
<dbReference type="PROSITE" id="PS50186">
    <property type="entry name" value="DEP"/>
    <property type="match status" value="1"/>
</dbReference>
<keyword evidence="3" id="KW-1185">Reference proteome</keyword>
<evidence type="ECO:0000313" key="2">
    <source>
        <dbReference type="Ensembl" id="ENSLACP00000021878.1"/>
    </source>
</evidence>
<organism evidence="2 3">
    <name type="scientific">Latimeria chalumnae</name>
    <name type="common">Coelacanth</name>
    <dbReference type="NCBI Taxonomy" id="7897"/>
    <lineage>
        <taxon>Eukaryota</taxon>
        <taxon>Metazoa</taxon>
        <taxon>Chordata</taxon>
        <taxon>Craniata</taxon>
        <taxon>Vertebrata</taxon>
        <taxon>Euteleostomi</taxon>
        <taxon>Coelacanthiformes</taxon>
        <taxon>Coelacanthidae</taxon>
        <taxon>Latimeria</taxon>
    </lineage>
</organism>
<reference evidence="2" key="3">
    <citation type="submission" date="2025-09" db="UniProtKB">
        <authorList>
            <consortium name="Ensembl"/>
        </authorList>
    </citation>
    <scope>IDENTIFICATION</scope>
</reference>
<dbReference type="SMART" id="SM00049">
    <property type="entry name" value="DEP"/>
    <property type="match status" value="1"/>
</dbReference>
<dbReference type="KEGG" id="lcm:102365458"/>
<name>M3XGM2_LATCH</name>
<dbReference type="SUPFAM" id="SSF46785">
    <property type="entry name" value="Winged helix' DNA-binding domain"/>
    <property type="match status" value="1"/>
</dbReference>
<dbReference type="GO" id="GO:0035556">
    <property type="term" value="P:intracellular signal transduction"/>
    <property type="evidence" value="ECO:0007669"/>
    <property type="project" value="InterPro"/>
</dbReference>
<dbReference type="Proteomes" id="UP000008672">
    <property type="component" value="Unassembled WGS sequence"/>
</dbReference>
<dbReference type="EMBL" id="AFYH01232938">
    <property type="status" value="NOT_ANNOTATED_CDS"/>
    <property type="molecule type" value="Genomic_DNA"/>
</dbReference>
<feature type="domain" description="DEP" evidence="1">
    <location>
        <begin position="1"/>
        <end position="81"/>
    </location>
</feature>
<reference evidence="2" key="2">
    <citation type="submission" date="2025-08" db="UniProtKB">
        <authorList>
            <consortium name="Ensembl"/>
        </authorList>
    </citation>
    <scope>IDENTIFICATION</scope>
</reference>
<dbReference type="EMBL" id="AFYH01232934">
    <property type="status" value="NOT_ANNOTATED_CDS"/>
    <property type="molecule type" value="Genomic_DNA"/>
</dbReference>
<dbReference type="Gene3D" id="1.10.555.10">
    <property type="entry name" value="Rho GTPase activation protein"/>
    <property type="match status" value="1"/>
</dbReference>
<dbReference type="GeneTree" id="ENSGT00950000182976"/>
<dbReference type="Gene3D" id="1.10.10.10">
    <property type="entry name" value="Winged helix-like DNA-binding domain superfamily/Winged helix DNA-binding domain"/>
    <property type="match status" value="1"/>
</dbReference>
<dbReference type="EMBL" id="AFYH01232936">
    <property type="status" value="NOT_ANNOTATED_CDS"/>
    <property type="molecule type" value="Genomic_DNA"/>
</dbReference>
<dbReference type="EMBL" id="AFYH01232937">
    <property type="status" value="NOT_ANNOTATED_CDS"/>
    <property type="molecule type" value="Genomic_DNA"/>
</dbReference>
<proteinExistence type="predicted"/>
<dbReference type="PANTHER" id="PTHR16206">
    <property type="entry name" value="DEP DOMAIN-CONTAINING"/>
    <property type="match status" value="1"/>
</dbReference>
<evidence type="ECO:0000259" key="1">
    <source>
        <dbReference type="PROSITE" id="PS50186"/>
    </source>
</evidence>
<dbReference type="Pfam" id="PF00610">
    <property type="entry name" value="DEP"/>
    <property type="match status" value="1"/>
</dbReference>
<dbReference type="EMBL" id="AFYH01232933">
    <property type="status" value="NOT_ANNOTATED_CDS"/>
    <property type="molecule type" value="Genomic_DNA"/>
</dbReference>
<dbReference type="OrthoDB" id="524326at2759"/>
<dbReference type="InterPro" id="IPR008936">
    <property type="entry name" value="Rho_GTPase_activation_prot"/>
</dbReference>
<dbReference type="PANTHER" id="PTHR16206:SF12">
    <property type="entry name" value="DEP DOMAIN-CONTAINING PROTEIN 1A"/>
    <property type="match status" value="1"/>
</dbReference>